<gene>
    <name evidence="8" type="ORF">EmuJ_000077900</name>
</gene>
<evidence type="ECO:0000313" key="9">
    <source>
        <dbReference type="Proteomes" id="UP000017246"/>
    </source>
</evidence>
<dbReference type="InterPro" id="IPR001356">
    <property type="entry name" value="HD"/>
</dbReference>
<reference evidence="8" key="2">
    <citation type="submission" date="2015-11" db="EMBL/GenBank/DDBJ databases">
        <authorList>
            <person name="Zhang Y."/>
            <person name="Guo Z."/>
        </authorList>
    </citation>
    <scope>NUCLEOTIDE SEQUENCE</scope>
</reference>
<dbReference type="STRING" id="6211.A0A087VXM1"/>
<dbReference type="PANTHER" id="PTHR24333:SF8">
    <property type="entry name" value="HOMEOBOX PROTEIN CEH-62"/>
    <property type="match status" value="1"/>
</dbReference>
<keyword evidence="2 5" id="KW-0238">DNA-binding</keyword>
<dbReference type="InterPro" id="IPR050848">
    <property type="entry name" value="Homeobox_TF"/>
</dbReference>
<dbReference type="Pfam" id="PF00046">
    <property type="entry name" value="Homeodomain"/>
    <property type="match status" value="1"/>
</dbReference>
<dbReference type="InterPro" id="IPR000047">
    <property type="entry name" value="HTH_motif"/>
</dbReference>
<dbReference type="PANTHER" id="PTHR24333">
    <property type="entry name" value="HOMEO BOX HB9 LIKE A-RELATED"/>
    <property type="match status" value="1"/>
</dbReference>
<dbReference type="OrthoDB" id="6159439at2759"/>
<evidence type="ECO:0000256" key="5">
    <source>
        <dbReference type="PROSITE-ProRule" id="PRU00108"/>
    </source>
</evidence>
<dbReference type="PROSITE" id="PS50071">
    <property type="entry name" value="HOMEOBOX_2"/>
    <property type="match status" value="1"/>
</dbReference>
<name>A0A087VXM1_ECHMU</name>
<accession>A0A087VXM1</accession>
<dbReference type="InterPro" id="IPR017970">
    <property type="entry name" value="Homeobox_CS"/>
</dbReference>
<dbReference type="SUPFAM" id="SSF46689">
    <property type="entry name" value="Homeodomain-like"/>
    <property type="match status" value="1"/>
</dbReference>
<dbReference type="GO" id="GO:0005634">
    <property type="term" value="C:nucleus"/>
    <property type="evidence" value="ECO:0007669"/>
    <property type="project" value="UniProtKB-SubCell"/>
</dbReference>
<dbReference type="GO" id="GO:0000981">
    <property type="term" value="F:DNA-binding transcription factor activity, RNA polymerase II-specific"/>
    <property type="evidence" value="ECO:0007669"/>
    <property type="project" value="InterPro"/>
</dbReference>
<dbReference type="CDD" id="cd00086">
    <property type="entry name" value="homeodomain"/>
    <property type="match status" value="1"/>
</dbReference>
<keyword evidence="4 5" id="KW-0539">Nucleus</keyword>
<dbReference type="Gene3D" id="1.10.10.60">
    <property type="entry name" value="Homeodomain-like"/>
    <property type="match status" value="1"/>
</dbReference>
<evidence type="ECO:0000256" key="6">
    <source>
        <dbReference type="RuleBase" id="RU000682"/>
    </source>
</evidence>
<dbReference type="EMBL" id="LN902843">
    <property type="protein sequence ID" value="CDI97032.1"/>
    <property type="molecule type" value="Genomic_DNA"/>
</dbReference>
<comment type="subcellular location">
    <subcellularLocation>
        <location evidence="1 5 6">Nucleus</location>
    </subcellularLocation>
</comment>
<protein>
    <submittedName>
        <fullName evidence="8">Brain specific homeobox protein</fullName>
    </submittedName>
</protein>
<dbReference type="GO" id="GO:0003677">
    <property type="term" value="F:DNA binding"/>
    <property type="evidence" value="ECO:0007669"/>
    <property type="project" value="UniProtKB-UniRule"/>
</dbReference>
<dbReference type="SMART" id="SM00389">
    <property type="entry name" value="HOX"/>
    <property type="match status" value="1"/>
</dbReference>
<dbReference type="eggNOG" id="KOG0491">
    <property type="taxonomic scope" value="Eukaryota"/>
</dbReference>
<dbReference type="PRINTS" id="PR00024">
    <property type="entry name" value="HOMEOBOX"/>
</dbReference>
<evidence type="ECO:0000256" key="3">
    <source>
        <dbReference type="ARBA" id="ARBA00023155"/>
    </source>
</evidence>
<feature type="DNA-binding region" description="Homeobox" evidence="5">
    <location>
        <begin position="112"/>
        <end position="171"/>
    </location>
</feature>
<reference evidence="8" key="1">
    <citation type="journal article" date="2013" name="Nature">
        <title>The genomes of four tapeworm species reveal adaptations to parasitism.</title>
        <authorList>
            <person name="Tsai I.J."/>
            <person name="Zarowiecki M."/>
            <person name="Holroyd N."/>
            <person name="Garciarrubio A."/>
            <person name="Sanchez-Flores A."/>
            <person name="Brooks K.L."/>
            <person name="Tracey A."/>
            <person name="Bobes R.J."/>
            <person name="Fragoso G."/>
            <person name="Sciutto E."/>
            <person name="Aslett M."/>
            <person name="Beasley H."/>
            <person name="Bennett H.M."/>
            <person name="Cai J."/>
            <person name="Camicia F."/>
            <person name="Clark R."/>
            <person name="Cucher M."/>
            <person name="De Silva N."/>
            <person name="Day T.A."/>
            <person name="Deplazes P."/>
            <person name="Estrada K."/>
            <person name="Fernandez C."/>
            <person name="Holland P.W."/>
            <person name="Hou J."/>
            <person name="Hu S."/>
            <person name="Huckvale T."/>
            <person name="Hung S.S."/>
            <person name="Kamenetzky L."/>
            <person name="Keane J.A."/>
            <person name="Kiss F."/>
            <person name="Koziol U."/>
            <person name="Lambert O."/>
            <person name="Liu K."/>
            <person name="Luo X."/>
            <person name="Luo Y."/>
            <person name="Macchiaroli N."/>
            <person name="Nichol S."/>
            <person name="Paps J."/>
            <person name="Parkinson J."/>
            <person name="Pouchkina-Stantcheva N."/>
            <person name="Riddiford N."/>
            <person name="Rosenzvit M."/>
            <person name="Salinas G."/>
            <person name="Wasmuth J.D."/>
            <person name="Zamanian M."/>
            <person name="Zheng Y."/>
            <person name="Cai X."/>
            <person name="Soberon X."/>
            <person name="Olson P.D."/>
            <person name="Laclette J.P."/>
            <person name="Brehm K."/>
            <person name="Berriman M."/>
            <person name="Garciarrubio A."/>
            <person name="Bobes R.J."/>
            <person name="Fragoso G."/>
            <person name="Sanchez-Flores A."/>
            <person name="Estrada K."/>
            <person name="Cevallos M.A."/>
            <person name="Morett E."/>
            <person name="Gonzalez V."/>
            <person name="Portillo T."/>
            <person name="Ochoa-Leyva A."/>
            <person name="Jose M.V."/>
            <person name="Sciutto E."/>
            <person name="Landa A."/>
            <person name="Jimenez L."/>
            <person name="Valdes V."/>
            <person name="Carrero J.C."/>
            <person name="Larralde C."/>
            <person name="Morales-Montor J."/>
            <person name="Limon-Lason J."/>
            <person name="Soberon X."/>
            <person name="Laclette J.P."/>
        </authorList>
    </citation>
    <scope>NUCLEOTIDE SEQUENCE [LARGE SCALE GENOMIC DNA]</scope>
</reference>
<evidence type="ECO:0000256" key="4">
    <source>
        <dbReference type="ARBA" id="ARBA00023242"/>
    </source>
</evidence>
<organism evidence="8 9">
    <name type="scientific">Echinococcus multilocularis</name>
    <name type="common">Fox tapeworm</name>
    <dbReference type="NCBI Taxonomy" id="6211"/>
    <lineage>
        <taxon>Eukaryota</taxon>
        <taxon>Metazoa</taxon>
        <taxon>Spiralia</taxon>
        <taxon>Lophotrochozoa</taxon>
        <taxon>Platyhelminthes</taxon>
        <taxon>Cestoda</taxon>
        <taxon>Eucestoda</taxon>
        <taxon>Cyclophyllidea</taxon>
        <taxon>Taeniidae</taxon>
        <taxon>Echinococcus</taxon>
    </lineage>
</organism>
<dbReference type="PRINTS" id="PR00031">
    <property type="entry name" value="HTHREPRESSR"/>
</dbReference>
<evidence type="ECO:0000259" key="7">
    <source>
        <dbReference type="PROSITE" id="PS50071"/>
    </source>
</evidence>
<evidence type="ECO:0000256" key="1">
    <source>
        <dbReference type="ARBA" id="ARBA00004123"/>
    </source>
</evidence>
<evidence type="ECO:0000313" key="8">
    <source>
        <dbReference type="EMBL" id="CDI97032.1"/>
    </source>
</evidence>
<feature type="domain" description="Homeobox" evidence="7">
    <location>
        <begin position="110"/>
        <end position="170"/>
    </location>
</feature>
<keyword evidence="3 5" id="KW-0371">Homeobox</keyword>
<sequence>METARQERVTKKVRLPSKSGFSIDNILSGTVDKGADKPDMGSVQRATNAAVSSFLCEVNSHIHLTASEQKIGAMFPAECSLLPYFMKNSVAPLSLFAFPGACTSAVLKRCRRRKARTVFSDQQLSELELRFQRQRYLSTPERIELASVLGLSETQVKTWFQNRRMKHKKIYKVKTLTSHYCDSASGVHSLLSKESPNSTTRVYEGEVEGQEADDVKELQSPGKVMKRFNNPCSYVSTQLAPFLSLPDVLQ</sequence>
<evidence type="ECO:0000256" key="2">
    <source>
        <dbReference type="ARBA" id="ARBA00023125"/>
    </source>
</evidence>
<keyword evidence="9" id="KW-1185">Reference proteome</keyword>
<dbReference type="PROSITE" id="PS00027">
    <property type="entry name" value="HOMEOBOX_1"/>
    <property type="match status" value="1"/>
</dbReference>
<dbReference type="OMA" id="LTSHYCD"/>
<proteinExistence type="predicted"/>
<dbReference type="InterPro" id="IPR020479">
    <property type="entry name" value="HD_metazoa"/>
</dbReference>
<dbReference type="Proteomes" id="UP000017246">
    <property type="component" value="Unassembled WGS sequence"/>
</dbReference>
<dbReference type="AlphaFoldDB" id="A0A087VXM1"/>
<dbReference type="InterPro" id="IPR009057">
    <property type="entry name" value="Homeodomain-like_sf"/>
</dbReference>